<evidence type="ECO:0000256" key="2">
    <source>
        <dbReference type="ARBA" id="ARBA00006217"/>
    </source>
</evidence>
<evidence type="ECO:0000256" key="4">
    <source>
        <dbReference type="ARBA" id="ARBA00022799"/>
    </source>
</evidence>
<dbReference type="InterPro" id="IPR036874">
    <property type="entry name" value="Carbonic_anhydrase_sf"/>
</dbReference>
<dbReference type="InterPro" id="IPR001765">
    <property type="entry name" value="Carbonic_anhydrase"/>
</dbReference>
<dbReference type="PROSITE" id="PS00705">
    <property type="entry name" value="PROK_CO2_ANHYDRASE_2"/>
    <property type="match status" value="1"/>
</dbReference>
<comment type="catalytic activity">
    <reaction evidence="7">
        <text>hydrogencarbonate + H(+) = CO2 + H2O</text>
        <dbReference type="Rhea" id="RHEA:10748"/>
        <dbReference type="ChEBI" id="CHEBI:15377"/>
        <dbReference type="ChEBI" id="CHEBI:15378"/>
        <dbReference type="ChEBI" id="CHEBI:16526"/>
        <dbReference type="ChEBI" id="CHEBI:17544"/>
        <dbReference type="EC" id="4.2.1.1"/>
    </reaction>
</comment>
<feature type="compositionally biased region" description="Low complexity" evidence="9">
    <location>
        <begin position="8"/>
        <end position="22"/>
    </location>
</feature>
<feature type="binding site" evidence="8">
    <location>
        <position position="141"/>
    </location>
    <ligand>
        <name>Zn(2+)</name>
        <dbReference type="ChEBI" id="CHEBI:29105"/>
    </ligand>
</feature>
<dbReference type="PANTHER" id="PTHR11002">
    <property type="entry name" value="CARBONIC ANHYDRASE"/>
    <property type="match status" value="1"/>
</dbReference>
<evidence type="ECO:0000256" key="1">
    <source>
        <dbReference type="ARBA" id="ARBA00002904"/>
    </source>
</evidence>
<gene>
    <name evidence="10" type="ORF">H0E87_028524</name>
</gene>
<protein>
    <recommendedName>
        <fullName evidence="3">carbonic anhydrase</fullName>
        <ecNumber evidence="3">4.2.1.1</ecNumber>
    </recommendedName>
</protein>
<evidence type="ECO:0000256" key="5">
    <source>
        <dbReference type="ARBA" id="ARBA00022833"/>
    </source>
</evidence>
<keyword evidence="6" id="KW-0456">Lyase</keyword>
<keyword evidence="8" id="KW-0479">Metal-binding</keyword>
<evidence type="ECO:0000256" key="8">
    <source>
        <dbReference type="PIRSR" id="PIRSR601765-1"/>
    </source>
</evidence>
<sequence length="390" mass="43379">MAIPSPPFSLSKHSLSNSPSFHASNPSLDPSKASALGTQNVFGSKANLGGVEQTHLRLWNNLKTNSDLRLRASREPPVLTKELKSDKSERMERIEHGSDLFDEMKQRFLSFKKHKYMQNLELYEKLAKGQAPKFMVIACADSRVCPSSILGFQPGEAFVVRNVANMVPPYENGPSETNAGLEFAVNSLKVENILVIGHSQCGGIRSNDSLIGSWVSVGMNARVRTKAATKLLNFDQQCKHCEKESVNCSLANLLTYPWVEEKVRNGELAIHGAYYDFVDCAFEKWTLDYKESNLKDKGGRVAVKDRAFCQTILVEARQLLEVTLPELPKPELPKLPPLPEFPKPELPELPEFEIPKLPELPPFLHFPELPKPALPTIPSGINPSHSTTSP</sequence>
<dbReference type="SMART" id="SM00947">
    <property type="entry name" value="Pro_CA"/>
    <property type="match status" value="1"/>
</dbReference>
<evidence type="ECO:0000256" key="3">
    <source>
        <dbReference type="ARBA" id="ARBA00012925"/>
    </source>
</evidence>
<dbReference type="EC" id="4.2.1.1" evidence="3"/>
<evidence type="ECO:0000313" key="11">
    <source>
        <dbReference type="Proteomes" id="UP000807159"/>
    </source>
</evidence>
<dbReference type="EMBL" id="JACEGQ020000017">
    <property type="protein sequence ID" value="KAH8484121.1"/>
    <property type="molecule type" value="Genomic_DNA"/>
</dbReference>
<accession>A0A8T2WVW5</accession>
<dbReference type="FunFam" id="3.40.1050.10:FF:000003">
    <property type="entry name" value="Carbonic anhydrase"/>
    <property type="match status" value="1"/>
</dbReference>
<dbReference type="Pfam" id="PF00484">
    <property type="entry name" value="Pro_CA"/>
    <property type="match status" value="1"/>
</dbReference>
<dbReference type="PROSITE" id="PS00704">
    <property type="entry name" value="PROK_CO2_ANHYDRASE_1"/>
    <property type="match status" value="1"/>
</dbReference>
<evidence type="ECO:0000256" key="7">
    <source>
        <dbReference type="ARBA" id="ARBA00048348"/>
    </source>
</evidence>
<evidence type="ECO:0000313" key="10">
    <source>
        <dbReference type="EMBL" id="KAH8484121.1"/>
    </source>
</evidence>
<dbReference type="InterPro" id="IPR045066">
    <property type="entry name" value="Beta_CA_cladeB"/>
</dbReference>
<name>A0A8T2WVW5_POPDE</name>
<evidence type="ECO:0000256" key="9">
    <source>
        <dbReference type="SAM" id="MobiDB-lite"/>
    </source>
</evidence>
<dbReference type="AlphaFoldDB" id="A0A8T2WVW5"/>
<dbReference type="GO" id="GO:0004089">
    <property type="term" value="F:carbonate dehydratase activity"/>
    <property type="evidence" value="ECO:0007669"/>
    <property type="project" value="UniProtKB-EC"/>
</dbReference>
<keyword evidence="5 8" id="KW-0862">Zinc</keyword>
<dbReference type="PANTHER" id="PTHR11002:SF12">
    <property type="entry name" value="CARBONIC ANHYDRASE"/>
    <property type="match status" value="1"/>
</dbReference>
<feature type="binding site" evidence="8">
    <location>
        <position position="201"/>
    </location>
    <ligand>
        <name>Zn(2+)</name>
        <dbReference type="ChEBI" id="CHEBI:29105"/>
    </ligand>
</feature>
<dbReference type="SUPFAM" id="SSF53056">
    <property type="entry name" value="beta-carbonic anhydrase, cab"/>
    <property type="match status" value="1"/>
</dbReference>
<feature type="binding site" evidence="8">
    <location>
        <position position="198"/>
    </location>
    <ligand>
        <name>Zn(2+)</name>
        <dbReference type="ChEBI" id="CHEBI:29105"/>
    </ligand>
</feature>
<reference evidence="10" key="1">
    <citation type="journal article" date="2021" name="J. Hered.">
        <title>Genome Assembly of Salicaceae Populus deltoides (Eastern Cottonwood) I-69 Based on Nanopore Sequencing and Hi-C Technologies.</title>
        <authorList>
            <person name="Bai S."/>
            <person name="Wu H."/>
            <person name="Zhang J."/>
            <person name="Pan Z."/>
            <person name="Zhao W."/>
            <person name="Li Z."/>
            <person name="Tong C."/>
        </authorList>
    </citation>
    <scope>NUCLEOTIDE SEQUENCE</scope>
    <source>
        <tissue evidence="10">Leaf</tissue>
    </source>
</reference>
<comment type="function">
    <text evidence="1">Reversible hydration of carbon dioxide.</text>
</comment>
<keyword evidence="4" id="KW-0702">S-nitrosylation</keyword>
<evidence type="ECO:0000256" key="6">
    <source>
        <dbReference type="ARBA" id="ARBA00023239"/>
    </source>
</evidence>
<dbReference type="CDD" id="cd00884">
    <property type="entry name" value="beta_CA_cladeB"/>
    <property type="match status" value="1"/>
</dbReference>
<dbReference type="GO" id="GO:0015976">
    <property type="term" value="P:carbon utilization"/>
    <property type="evidence" value="ECO:0007669"/>
    <property type="project" value="InterPro"/>
</dbReference>
<feature type="region of interest" description="Disordered" evidence="9">
    <location>
        <begin position="1"/>
        <end position="35"/>
    </location>
</feature>
<proteinExistence type="inferred from homology"/>
<keyword evidence="11" id="KW-1185">Reference proteome</keyword>
<feature type="binding site" evidence="8">
    <location>
        <position position="139"/>
    </location>
    <ligand>
        <name>Zn(2+)</name>
        <dbReference type="ChEBI" id="CHEBI:29105"/>
    </ligand>
</feature>
<organism evidence="10 11">
    <name type="scientific">Populus deltoides</name>
    <name type="common">Eastern poplar</name>
    <name type="synonym">Eastern cottonwood</name>
    <dbReference type="NCBI Taxonomy" id="3696"/>
    <lineage>
        <taxon>Eukaryota</taxon>
        <taxon>Viridiplantae</taxon>
        <taxon>Streptophyta</taxon>
        <taxon>Embryophyta</taxon>
        <taxon>Tracheophyta</taxon>
        <taxon>Spermatophyta</taxon>
        <taxon>Magnoliopsida</taxon>
        <taxon>eudicotyledons</taxon>
        <taxon>Gunneridae</taxon>
        <taxon>Pentapetalae</taxon>
        <taxon>rosids</taxon>
        <taxon>fabids</taxon>
        <taxon>Malpighiales</taxon>
        <taxon>Salicaceae</taxon>
        <taxon>Saliceae</taxon>
        <taxon>Populus</taxon>
    </lineage>
</organism>
<comment type="cofactor">
    <cofactor evidence="8">
        <name>Zn(2+)</name>
        <dbReference type="ChEBI" id="CHEBI:29105"/>
    </cofactor>
    <text evidence="8">Binds 1 zinc ion per subunit.</text>
</comment>
<dbReference type="Gene3D" id="3.40.1050.10">
    <property type="entry name" value="Carbonic anhydrase"/>
    <property type="match status" value="1"/>
</dbReference>
<dbReference type="GO" id="GO:0008270">
    <property type="term" value="F:zinc ion binding"/>
    <property type="evidence" value="ECO:0007669"/>
    <property type="project" value="InterPro"/>
</dbReference>
<dbReference type="Proteomes" id="UP000807159">
    <property type="component" value="Chromosome 17"/>
</dbReference>
<comment type="caution">
    <text evidence="10">The sequence shown here is derived from an EMBL/GenBank/DDBJ whole genome shotgun (WGS) entry which is preliminary data.</text>
</comment>
<dbReference type="InterPro" id="IPR015892">
    <property type="entry name" value="Carbonic_anhydrase_CS"/>
</dbReference>
<comment type="similarity">
    <text evidence="2">Belongs to the beta-class carbonic anhydrase family.</text>
</comment>